<reference evidence="3" key="1">
    <citation type="submission" date="2021-02" db="EMBL/GenBank/DDBJ databases">
        <authorList>
            <person name="Nowell W R."/>
        </authorList>
    </citation>
    <scope>NUCLEOTIDE SEQUENCE</scope>
</reference>
<evidence type="ECO:0000256" key="2">
    <source>
        <dbReference type="SAM" id="Phobius"/>
    </source>
</evidence>
<feature type="transmembrane region" description="Helical" evidence="2">
    <location>
        <begin position="219"/>
        <end position="244"/>
    </location>
</feature>
<keyword evidence="2" id="KW-0472">Membrane</keyword>
<comment type="caution">
    <text evidence="3">The sequence shown here is derived from an EMBL/GenBank/DDBJ whole genome shotgun (WGS) entry which is preliminary data.</text>
</comment>
<dbReference type="EMBL" id="CAJNOR010005601">
    <property type="protein sequence ID" value="CAF1569319.1"/>
    <property type="molecule type" value="Genomic_DNA"/>
</dbReference>
<name>A0A815YDH1_ADIRI</name>
<evidence type="ECO:0000313" key="3">
    <source>
        <dbReference type="EMBL" id="CAF1569319.1"/>
    </source>
</evidence>
<proteinExistence type="predicted"/>
<dbReference type="Gene3D" id="3.10.100.10">
    <property type="entry name" value="Mannose-Binding Protein A, subunit A"/>
    <property type="match status" value="1"/>
</dbReference>
<dbReference type="SUPFAM" id="SSF56436">
    <property type="entry name" value="C-type lectin-like"/>
    <property type="match status" value="1"/>
</dbReference>
<feature type="region of interest" description="Disordered" evidence="1">
    <location>
        <begin position="116"/>
        <end position="149"/>
    </location>
</feature>
<keyword evidence="2" id="KW-0812">Transmembrane</keyword>
<gene>
    <name evidence="3" type="ORF">XAT740_LOCUS44324</name>
</gene>
<dbReference type="Proteomes" id="UP000663828">
    <property type="component" value="Unassembled WGS sequence"/>
</dbReference>
<dbReference type="AlphaFoldDB" id="A0A815YDH1"/>
<protein>
    <recommendedName>
        <fullName evidence="5">C-type lectin domain-containing protein</fullName>
    </recommendedName>
</protein>
<accession>A0A815YDH1</accession>
<keyword evidence="4" id="KW-1185">Reference proteome</keyword>
<evidence type="ECO:0000256" key="1">
    <source>
        <dbReference type="SAM" id="MobiDB-lite"/>
    </source>
</evidence>
<dbReference type="InterPro" id="IPR016187">
    <property type="entry name" value="CTDL_fold"/>
</dbReference>
<organism evidence="3 4">
    <name type="scientific">Adineta ricciae</name>
    <name type="common">Rotifer</name>
    <dbReference type="NCBI Taxonomy" id="249248"/>
    <lineage>
        <taxon>Eukaryota</taxon>
        <taxon>Metazoa</taxon>
        <taxon>Spiralia</taxon>
        <taxon>Gnathifera</taxon>
        <taxon>Rotifera</taxon>
        <taxon>Eurotatoria</taxon>
        <taxon>Bdelloidea</taxon>
        <taxon>Adinetida</taxon>
        <taxon>Adinetidae</taxon>
        <taxon>Adineta</taxon>
    </lineage>
</organism>
<sequence length="270" mass="30029">MYRCSDCPKHWEKFDEKKCFLFPTHSSSIVSWNEAQHICRSLIAQPLVISTRTEFIALQRHMKYTSHEDDPLTVAVHFHQGIWIQIDNISSRTESYFDNSRRLRILSRRTKRLITEEHIRALPNKKPPKTPPKKPGASTPNKNPASSINNAGNILVSGINTAGHVANAVNNVFGGANNANNGNTNQNYNSQNDYTNNNLQALGSGNGDNNKSDTSWTTILFIGALVIGGIMFVFVVLFIVICLLRKSKTNSRNRRSAGSVESTLTTGTSE</sequence>
<dbReference type="InterPro" id="IPR016186">
    <property type="entry name" value="C-type_lectin-like/link_sf"/>
</dbReference>
<feature type="compositionally biased region" description="Polar residues" evidence="1">
    <location>
        <begin position="138"/>
        <end position="149"/>
    </location>
</feature>
<evidence type="ECO:0000313" key="4">
    <source>
        <dbReference type="Proteomes" id="UP000663828"/>
    </source>
</evidence>
<keyword evidence="2" id="KW-1133">Transmembrane helix</keyword>
<evidence type="ECO:0008006" key="5">
    <source>
        <dbReference type="Google" id="ProtNLM"/>
    </source>
</evidence>